<accession>A0A1H1J0P7</accession>
<feature type="compositionally biased region" description="Basic and acidic residues" evidence="1">
    <location>
        <begin position="134"/>
        <end position="152"/>
    </location>
</feature>
<feature type="region of interest" description="Disordered" evidence="1">
    <location>
        <begin position="60"/>
        <end position="196"/>
    </location>
</feature>
<name>A0A1H1J0P7_NATTX</name>
<sequence length="255" mass="27929">MRQLRSCDFCADDAVGTFEVIPPEFEPTDDEQRRVALCADCRGQLQTLLEPLVARLRAESANGRRGRREDSRTGPPTERIADRGAERGGREANRRRSRTDPTATADSTAARGDSRTADDEGVTVAETATANADASERKPRTDEESAAVHETEPEPDGESAASRGTETGTNEGKGSNRGTEEGTNEGNADSSRDPARAYRKVVQLLYSREFPMKRREAESFVADAYGVDRDAVATLIDHAVENGEFEQKWGKLRKP</sequence>
<dbReference type="EMBL" id="FNLC01000007">
    <property type="protein sequence ID" value="SDR43541.1"/>
    <property type="molecule type" value="Genomic_DNA"/>
</dbReference>
<proteinExistence type="predicted"/>
<keyword evidence="3" id="KW-1185">Reference proteome</keyword>
<dbReference type="RefSeq" id="WP_090386034.1">
    <property type="nucleotide sequence ID" value="NZ_FNLC01000007.1"/>
</dbReference>
<protein>
    <submittedName>
        <fullName evidence="2">Uncharacterized protein</fullName>
    </submittedName>
</protein>
<dbReference type="AlphaFoldDB" id="A0A1H1J0P7"/>
<reference evidence="3" key="1">
    <citation type="submission" date="2016-10" db="EMBL/GenBank/DDBJ databases">
        <authorList>
            <person name="Varghese N."/>
            <person name="Submissions S."/>
        </authorList>
    </citation>
    <scope>NUCLEOTIDE SEQUENCE [LARGE SCALE GENOMIC DNA]</scope>
    <source>
        <strain evidence="3">DSM 24767</strain>
    </source>
</reference>
<evidence type="ECO:0000313" key="2">
    <source>
        <dbReference type="EMBL" id="SDR43541.1"/>
    </source>
</evidence>
<dbReference type="OrthoDB" id="204261at2157"/>
<feature type="compositionally biased region" description="Polar residues" evidence="1">
    <location>
        <begin position="162"/>
        <end position="177"/>
    </location>
</feature>
<evidence type="ECO:0000313" key="3">
    <source>
        <dbReference type="Proteomes" id="UP000198848"/>
    </source>
</evidence>
<feature type="compositionally biased region" description="Basic and acidic residues" evidence="1">
    <location>
        <begin position="79"/>
        <end position="94"/>
    </location>
</feature>
<dbReference type="Proteomes" id="UP000198848">
    <property type="component" value="Unassembled WGS sequence"/>
</dbReference>
<gene>
    <name evidence="2" type="ORF">SAMN04489842_3973</name>
</gene>
<evidence type="ECO:0000256" key="1">
    <source>
        <dbReference type="SAM" id="MobiDB-lite"/>
    </source>
</evidence>
<feature type="compositionally biased region" description="Low complexity" evidence="1">
    <location>
        <begin position="100"/>
        <end position="111"/>
    </location>
</feature>
<organism evidence="2 3">
    <name type="scientific">Natronobacterium texcoconense</name>
    <dbReference type="NCBI Taxonomy" id="1095778"/>
    <lineage>
        <taxon>Archaea</taxon>
        <taxon>Methanobacteriati</taxon>
        <taxon>Methanobacteriota</taxon>
        <taxon>Stenosarchaea group</taxon>
        <taxon>Halobacteria</taxon>
        <taxon>Halobacteriales</taxon>
        <taxon>Natrialbaceae</taxon>
        <taxon>Natronobacterium</taxon>
    </lineage>
</organism>